<feature type="compositionally biased region" description="Basic and acidic residues" evidence="4">
    <location>
        <begin position="161"/>
        <end position="191"/>
    </location>
</feature>
<evidence type="ECO:0000256" key="3">
    <source>
        <dbReference type="ARBA" id="ARBA00023052"/>
    </source>
</evidence>
<accession>A0A9P0GGE6</accession>
<dbReference type="InterPro" id="IPR029061">
    <property type="entry name" value="THDP-binding"/>
</dbReference>
<keyword evidence="3" id="KW-0786">Thiamine pyrophosphate</keyword>
<comment type="cofactor">
    <cofactor evidence="1">
        <name>thiamine diphosphate</name>
        <dbReference type="ChEBI" id="CHEBI:58937"/>
    </cofactor>
</comment>
<evidence type="ECO:0000256" key="4">
    <source>
        <dbReference type="SAM" id="MobiDB-lite"/>
    </source>
</evidence>
<dbReference type="EMBL" id="OV651815">
    <property type="protein sequence ID" value="CAH1108322.1"/>
    <property type="molecule type" value="Genomic_DNA"/>
</dbReference>
<dbReference type="GO" id="GO:0004802">
    <property type="term" value="F:transketolase activity"/>
    <property type="evidence" value="ECO:0007669"/>
    <property type="project" value="TreeGrafter"/>
</dbReference>
<dbReference type="Gene3D" id="3.40.50.970">
    <property type="match status" value="1"/>
</dbReference>
<organism evidence="6 7">
    <name type="scientific">Psylliodes chrysocephalus</name>
    <dbReference type="NCBI Taxonomy" id="3402493"/>
    <lineage>
        <taxon>Eukaryota</taxon>
        <taxon>Metazoa</taxon>
        <taxon>Ecdysozoa</taxon>
        <taxon>Arthropoda</taxon>
        <taxon>Hexapoda</taxon>
        <taxon>Insecta</taxon>
        <taxon>Pterygota</taxon>
        <taxon>Neoptera</taxon>
        <taxon>Endopterygota</taxon>
        <taxon>Coleoptera</taxon>
        <taxon>Polyphaga</taxon>
        <taxon>Cucujiformia</taxon>
        <taxon>Chrysomeloidea</taxon>
        <taxon>Chrysomelidae</taxon>
        <taxon>Galerucinae</taxon>
        <taxon>Alticini</taxon>
        <taxon>Psylliodes</taxon>
    </lineage>
</organism>
<dbReference type="Pfam" id="PF02779">
    <property type="entry name" value="Transket_pyr"/>
    <property type="match status" value="1"/>
</dbReference>
<dbReference type="OrthoDB" id="10267175at2759"/>
<sequence length="250" mass="28359">MTRPRYIECFIVKQSIVSNAIRAACRYRTVPFVSNFATFFTKAFDQIRMGAISQNNVNFIRSQCEVYEKMVSQMGLEDLELFRSIPGSIVFYPADDVSTVGANIKEITFTRLNRPNTPVIYTNGHVFVVGKANVVKKSDTDQLVLIEGGITLHKAITAFPKQKDSSTRRNLETHNPQEKITESDKPQEDTTKGGNMENVDNNYSENTNNIETTENQTKCAKCDVTAPTGYNVRWTVDHNRMPIGSLMWRR</sequence>
<dbReference type="InterPro" id="IPR051424">
    <property type="entry name" value="Transketolase-like"/>
</dbReference>
<evidence type="ECO:0000313" key="6">
    <source>
        <dbReference type="EMBL" id="CAH1108322.1"/>
    </source>
</evidence>
<feature type="region of interest" description="Disordered" evidence="4">
    <location>
        <begin position="161"/>
        <end position="210"/>
    </location>
</feature>
<evidence type="ECO:0000259" key="5">
    <source>
        <dbReference type="Pfam" id="PF02779"/>
    </source>
</evidence>
<keyword evidence="7" id="KW-1185">Reference proteome</keyword>
<dbReference type="PANTHER" id="PTHR43195:SF1">
    <property type="entry name" value="FI06132P-RELATED"/>
    <property type="match status" value="1"/>
</dbReference>
<evidence type="ECO:0000256" key="2">
    <source>
        <dbReference type="ARBA" id="ARBA00022679"/>
    </source>
</evidence>
<dbReference type="Proteomes" id="UP001153636">
    <property type="component" value="Chromosome 3"/>
</dbReference>
<dbReference type="SUPFAM" id="SSF52518">
    <property type="entry name" value="Thiamin diphosphate-binding fold (THDP-binding)"/>
    <property type="match status" value="1"/>
</dbReference>
<protein>
    <recommendedName>
        <fullName evidence="5">Transketolase-like pyrimidine-binding domain-containing protein</fullName>
    </recommendedName>
</protein>
<gene>
    <name evidence="6" type="ORF">PSYICH_LOCUS8997</name>
</gene>
<reference evidence="6" key="1">
    <citation type="submission" date="2022-01" db="EMBL/GenBank/DDBJ databases">
        <authorList>
            <person name="King R."/>
        </authorList>
    </citation>
    <scope>NUCLEOTIDE SEQUENCE</scope>
</reference>
<dbReference type="GO" id="GO:0030976">
    <property type="term" value="F:thiamine pyrophosphate binding"/>
    <property type="evidence" value="ECO:0007669"/>
    <property type="project" value="TreeGrafter"/>
</dbReference>
<dbReference type="PANTHER" id="PTHR43195">
    <property type="entry name" value="TRANSKETOLASE"/>
    <property type="match status" value="1"/>
</dbReference>
<evidence type="ECO:0000313" key="7">
    <source>
        <dbReference type="Proteomes" id="UP001153636"/>
    </source>
</evidence>
<keyword evidence="2" id="KW-0808">Transferase</keyword>
<name>A0A9P0GGE6_9CUCU</name>
<evidence type="ECO:0000256" key="1">
    <source>
        <dbReference type="ARBA" id="ARBA00001964"/>
    </source>
</evidence>
<feature type="compositionally biased region" description="Low complexity" evidence="4">
    <location>
        <begin position="201"/>
        <end position="210"/>
    </location>
</feature>
<feature type="domain" description="Transketolase-like pyrimidine-binding" evidence="5">
    <location>
        <begin position="5"/>
        <end position="108"/>
    </location>
</feature>
<dbReference type="InterPro" id="IPR005475">
    <property type="entry name" value="Transketolase-like_Pyr-bd"/>
</dbReference>
<dbReference type="AlphaFoldDB" id="A0A9P0GGE6"/>
<proteinExistence type="predicted"/>